<protein>
    <submittedName>
        <fullName evidence="2">DUF721 domain-containing protein</fullName>
    </submittedName>
</protein>
<name>A0ABS6SED9_9SPHN</name>
<accession>A0ABS6SED9</accession>
<dbReference type="EMBL" id="JAGSPA010000002">
    <property type="protein sequence ID" value="MBV7256716.1"/>
    <property type="molecule type" value="Genomic_DNA"/>
</dbReference>
<proteinExistence type="predicted"/>
<dbReference type="RefSeq" id="WP_218445420.1">
    <property type="nucleotide sequence ID" value="NZ_JAGSPA010000002.1"/>
</dbReference>
<dbReference type="Pfam" id="PF05258">
    <property type="entry name" value="DciA"/>
    <property type="match status" value="1"/>
</dbReference>
<feature type="region of interest" description="Disordered" evidence="1">
    <location>
        <begin position="120"/>
        <end position="140"/>
    </location>
</feature>
<keyword evidence="3" id="KW-1185">Reference proteome</keyword>
<evidence type="ECO:0000313" key="2">
    <source>
        <dbReference type="EMBL" id="MBV7256716.1"/>
    </source>
</evidence>
<reference evidence="2 3" key="1">
    <citation type="submission" date="2021-04" db="EMBL/GenBank/DDBJ databases">
        <authorList>
            <person name="Pira H."/>
            <person name="Risdian C."/>
            <person name="Wink J."/>
        </authorList>
    </citation>
    <scope>NUCLEOTIDE SEQUENCE [LARGE SCALE GENOMIC DNA]</scope>
    <source>
        <strain evidence="2 3">WHA3</strain>
    </source>
</reference>
<dbReference type="InterPro" id="IPR007922">
    <property type="entry name" value="DciA-like"/>
</dbReference>
<dbReference type="InterPro" id="IPR010593">
    <property type="entry name" value="DUF1159"/>
</dbReference>
<evidence type="ECO:0000313" key="3">
    <source>
        <dbReference type="Proteomes" id="UP000722336"/>
    </source>
</evidence>
<organism evidence="2 3">
    <name type="scientific">Pacificimonas pallii</name>
    <dbReference type="NCBI Taxonomy" id="2827236"/>
    <lineage>
        <taxon>Bacteria</taxon>
        <taxon>Pseudomonadati</taxon>
        <taxon>Pseudomonadota</taxon>
        <taxon>Alphaproteobacteria</taxon>
        <taxon>Sphingomonadales</taxon>
        <taxon>Sphingosinicellaceae</taxon>
        <taxon>Pacificimonas</taxon>
    </lineage>
</organism>
<sequence length="173" mass="19016">MSKRGKPPHDLPGYKRIGFARSVAELVPRVGRKSFRKFGFVESAIVARWAEIVGQEVSRRSTPDSIRFPQGKRSGGTLNLSVHGAHALALQHEAPIIIERVNRYFGYAAVTRMAIRQGEPVPARPVSRRRDTAQPVSSAVKDELKVVRDDDLRNALESLASQIGSTKGPPKIG</sequence>
<evidence type="ECO:0000256" key="1">
    <source>
        <dbReference type="SAM" id="MobiDB-lite"/>
    </source>
</evidence>
<dbReference type="PIRSF" id="PIRSF032064">
    <property type="entry name" value="UCP032064"/>
    <property type="match status" value="1"/>
</dbReference>
<gene>
    <name evidence="2" type="ORF">KCG44_07945</name>
</gene>
<comment type="caution">
    <text evidence="2">The sequence shown here is derived from an EMBL/GenBank/DDBJ whole genome shotgun (WGS) entry which is preliminary data.</text>
</comment>
<dbReference type="Proteomes" id="UP000722336">
    <property type="component" value="Unassembled WGS sequence"/>
</dbReference>